<evidence type="ECO:0000313" key="3">
    <source>
        <dbReference type="EMBL" id="GLC30207.1"/>
    </source>
</evidence>
<organism evidence="3 4">
    <name type="scientific">Clostridium omnivorum</name>
    <dbReference type="NCBI Taxonomy" id="1604902"/>
    <lineage>
        <taxon>Bacteria</taxon>
        <taxon>Bacillati</taxon>
        <taxon>Bacillota</taxon>
        <taxon>Clostridia</taxon>
        <taxon>Eubacteriales</taxon>
        <taxon>Clostridiaceae</taxon>
        <taxon>Clostridium</taxon>
    </lineage>
</organism>
<dbReference type="InterPro" id="IPR019060">
    <property type="entry name" value="DUF2382"/>
</dbReference>
<keyword evidence="1" id="KW-1133">Transmembrane helix</keyword>
<dbReference type="EMBL" id="BRXR01000001">
    <property type="protein sequence ID" value="GLC30207.1"/>
    <property type="molecule type" value="Genomic_DNA"/>
</dbReference>
<sequence>MAHKDIYKGHNSSTIKAAAIGGIFGGAIYIIFNFLFGIRFPDISLLGIIISFIIGAILRVLYESYPADQVAKNDAAEFPKQSILEDENILELHEEQLDISKKRIQTAKVITHKEIVTEEKNIMVPVTREELVIEKTVFDPDDPSDVEGQTETIRIPISEEDIDIVKHKVELEDVSVYSNEYEENQQIKETLKKEKLNIKTTGNAKVIDNATENTKET</sequence>
<accession>A0ABQ5N4P9</accession>
<dbReference type="Pfam" id="PF09557">
    <property type="entry name" value="DUF2382"/>
    <property type="match status" value="1"/>
</dbReference>
<evidence type="ECO:0000313" key="4">
    <source>
        <dbReference type="Proteomes" id="UP001208567"/>
    </source>
</evidence>
<dbReference type="InterPro" id="IPR052967">
    <property type="entry name" value="Stress_Response_Assoc"/>
</dbReference>
<dbReference type="PANTHER" id="PTHR38463">
    <property type="entry name" value="STRESS RESPONSE PROTEIN YSNF"/>
    <property type="match status" value="1"/>
</dbReference>
<proteinExistence type="predicted"/>
<keyword evidence="1" id="KW-0472">Membrane</keyword>
<feature type="transmembrane region" description="Helical" evidence="1">
    <location>
        <begin position="43"/>
        <end position="62"/>
    </location>
</feature>
<evidence type="ECO:0000259" key="2">
    <source>
        <dbReference type="Pfam" id="PF09557"/>
    </source>
</evidence>
<feature type="transmembrane region" description="Helical" evidence="1">
    <location>
        <begin position="17"/>
        <end position="36"/>
    </location>
</feature>
<keyword evidence="4" id="KW-1185">Reference proteome</keyword>
<dbReference type="PANTHER" id="PTHR38463:SF1">
    <property type="entry name" value="STRESS RESPONSE PROTEIN YSNF"/>
    <property type="match status" value="1"/>
</dbReference>
<gene>
    <name evidence="3" type="ORF">bsdE14_16170</name>
</gene>
<dbReference type="RefSeq" id="WP_264849472.1">
    <property type="nucleotide sequence ID" value="NZ_BRXR01000001.1"/>
</dbReference>
<feature type="domain" description="DUF2382" evidence="2">
    <location>
        <begin position="90"/>
        <end position="198"/>
    </location>
</feature>
<evidence type="ECO:0000256" key="1">
    <source>
        <dbReference type="SAM" id="Phobius"/>
    </source>
</evidence>
<protein>
    <recommendedName>
        <fullName evidence="2">DUF2382 domain-containing protein</fullName>
    </recommendedName>
</protein>
<dbReference type="Proteomes" id="UP001208567">
    <property type="component" value="Unassembled WGS sequence"/>
</dbReference>
<dbReference type="NCBIfam" id="TIGR02271">
    <property type="entry name" value="YsnF/AvaK domain"/>
    <property type="match status" value="1"/>
</dbReference>
<comment type="caution">
    <text evidence="3">The sequence shown here is derived from an EMBL/GenBank/DDBJ whole genome shotgun (WGS) entry which is preliminary data.</text>
</comment>
<reference evidence="3 4" key="1">
    <citation type="journal article" date="2024" name="Int. J. Syst. Evol. Microbiol.">
        <title>Clostridium omnivorum sp. nov., isolated from anoxic soil under the treatment of reductive soil disinfestation.</title>
        <authorList>
            <person name="Ueki A."/>
            <person name="Tonouchi A."/>
            <person name="Kaku N."/>
            <person name="Honma S."/>
            <person name="Ueki K."/>
        </authorList>
    </citation>
    <scope>NUCLEOTIDE SEQUENCE [LARGE SCALE GENOMIC DNA]</scope>
    <source>
        <strain evidence="3 4">E14</strain>
    </source>
</reference>
<keyword evidence="1" id="KW-0812">Transmembrane</keyword>
<name>A0ABQ5N4P9_9CLOT</name>